<dbReference type="PROSITE" id="PS00101">
    <property type="entry name" value="HEXAPEP_TRANSFERASES"/>
    <property type="match status" value="1"/>
</dbReference>
<dbReference type="InterPro" id="IPR001451">
    <property type="entry name" value="Hexapep"/>
</dbReference>
<evidence type="ECO:0000256" key="2">
    <source>
        <dbReference type="ARBA" id="ARBA00022679"/>
    </source>
</evidence>
<dbReference type="InterPro" id="IPR051159">
    <property type="entry name" value="Hexapeptide_acetyltransf"/>
</dbReference>
<protein>
    <submittedName>
        <fullName evidence="5">Uncharacterized protein</fullName>
    </submittedName>
</protein>
<evidence type="ECO:0000313" key="5">
    <source>
        <dbReference type="EMBL" id="GAA4029387.1"/>
    </source>
</evidence>
<dbReference type="EMBL" id="BAABDK010000010">
    <property type="protein sequence ID" value="GAA4029387.1"/>
    <property type="molecule type" value="Genomic_DNA"/>
</dbReference>
<evidence type="ECO:0000256" key="4">
    <source>
        <dbReference type="ARBA" id="ARBA00023315"/>
    </source>
</evidence>
<gene>
    <name evidence="5" type="ORF">GCM10022409_11990</name>
</gene>
<dbReference type="PANTHER" id="PTHR23416:SF23">
    <property type="entry name" value="ACETYLTRANSFERASE C18B11.09C-RELATED"/>
    <property type="match status" value="1"/>
</dbReference>
<dbReference type="Gene3D" id="2.160.10.10">
    <property type="entry name" value="Hexapeptide repeat proteins"/>
    <property type="match status" value="1"/>
</dbReference>
<name>A0ABP7TPN9_9BACT</name>
<keyword evidence="3" id="KW-0677">Repeat</keyword>
<comment type="caution">
    <text evidence="5">The sequence shown here is derived from an EMBL/GenBank/DDBJ whole genome shotgun (WGS) entry which is preliminary data.</text>
</comment>
<dbReference type="Pfam" id="PF14602">
    <property type="entry name" value="Hexapep_2"/>
    <property type="match status" value="1"/>
</dbReference>
<dbReference type="SUPFAM" id="SSF51161">
    <property type="entry name" value="Trimeric LpxA-like enzymes"/>
    <property type="match status" value="1"/>
</dbReference>
<dbReference type="InterPro" id="IPR011004">
    <property type="entry name" value="Trimer_LpxA-like_sf"/>
</dbReference>
<keyword evidence="2" id="KW-0808">Transferase</keyword>
<evidence type="ECO:0000256" key="1">
    <source>
        <dbReference type="ARBA" id="ARBA00007274"/>
    </source>
</evidence>
<dbReference type="Proteomes" id="UP001501469">
    <property type="component" value="Unassembled WGS sequence"/>
</dbReference>
<dbReference type="InterPro" id="IPR018357">
    <property type="entry name" value="Hexapep_transf_CS"/>
</dbReference>
<comment type="similarity">
    <text evidence="1">Belongs to the transferase hexapeptide repeat family.</text>
</comment>
<proteinExistence type="inferred from homology"/>
<dbReference type="PANTHER" id="PTHR23416">
    <property type="entry name" value="SIALIC ACID SYNTHASE-RELATED"/>
    <property type="match status" value="1"/>
</dbReference>
<evidence type="ECO:0000256" key="3">
    <source>
        <dbReference type="ARBA" id="ARBA00022737"/>
    </source>
</evidence>
<keyword evidence="4" id="KW-0012">Acyltransferase</keyword>
<sequence>MPPALQSATALRILFDWADLSTDDLRALCTELHIKNVRWLAIHHPDNKTRENLYRLSNVAVGPKTTINAGLFVYDSYQPLVTIGANCALAANISLIPESGPNMSELADFELVKEKLVCTAPIVIEDHVWIGANAIVMPGVTIGHHAVVGAGAIVTRDVPPYAIVKGQPAQVSQYLTPPSPSAA</sequence>
<reference evidence="6" key="1">
    <citation type="journal article" date="2019" name="Int. J. Syst. Evol. Microbiol.">
        <title>The Global Catalogue of Microorganisms (GCM) 10K type strain sequencing project: providing services to taxonomists for standard genome sequencing and annotation.</title>
        <authorList>
            <consortium name="The Broad Institute Genomics Platform"/>
            <consortium name="The Broad Institute Genome Sequencing Center for Infectious Disease"/>
            <person name="Wu L."/>
            <person name="Ma J."/>
        </authorList>
    </citation>
    <scope>NUCLEOTIDE SEQUENCE [LARGE SCALE GENOMIC DNA]</scope>
    <source>
        <strain evidence="6">JCM 17225</strain>
    </source>
</reference>
<accession>A0ABP7TPN9</accession>
<keyword evidence="6" id="KW-1185">Reference proteome</keyword>
<dbReference type="CDD" id="cd04647">
    <property type="entry name" value="LbH_MAT_like"/>
    <property type="match status" value="1"/>
</dbReference>
<evidence type="ECO:0000313" key="6">
    <source>
        <dbReference type="Proteomes" id="UP001501469"/>
    </source>
</evidence>
<organism evidence="5 6">
    <name type="scientific">Hymenobacter glaciei</name>
    <dbReference type="NCBI Taxonomy" id="877209"/>
    <lineage>
        <taxon>Bacteria</taxon>
        <taxon>Pseudomonadati</taxon>
        <taxon>Bacteroidota</taxon>
        <taxon>Cytophagia</taxon>
        <taxon>Cytophagales</taxon>
        <taxon>Hymenobacteraceae</taxon>
        <taxon>Hymenobacter</taxon>
    </lineage>
</organism>